<keyword evidence="4" id="KW-0560">Oxidoreductase</keyword>
<evidence type="ECO:0000256" key="5">
    <source>
        <dbReference type="ARBA" id="ARBA00023004"/>
    </source>
</evidence>
<dbReference type="GO" id="GO:0005506">
    <property type="term" value="F:iron ion binding"/>
    <property type="evidence" value="ECO:0007669"/>
    <property type="project" value="InterPro"/>
</dbReference>
<comment type="cofactor">
    <cofactor evidence="1">
        <name>L-ascorbate</name>
        <dbReference type="ChEBI" id="CHEBI:38290"/>
    </cofactor>
</comment>
<sequence>MKFGIDRAVTSPALLLFFFVIFSLNDVNAKRSSKIPPDLNTLEYSVYPRRTEEEAAVLEWGHSAIISALDASVARFGPQTSQAALLEVECMPILANPLNGVSKDVASEEGNEDGSKNPTLQKLRNAEEVHGNIVVMTNNGGLSGVQMAKIAKLSGAAALLVVNIDEQRPDDIYRLDVLEGEDADDIDIPVVMISLNSANVLTTATVEANMDPSDVVNHGMPERVRLYAGGDRPFFEDVEPVRPTLYLIHNLLTSQEADDLVKTAKSKVEPLEEGKTDALQLNTQPENYPGVESTMLWHGMLQSPALKAVEERIEQVTGFPSAHFSDFVVDKLEPGAEWKPHYDLQPYYTPMATIIVFLTDNGGPVVYPSARTPIKVTPQKGMAIVHHNTDEHNQMDLNTVHALLPVPAGAGAAYVARKYVFTTPISNARRIALPAFALPFGGKLPSIVTSVHDLMVDQFGMDDGSVYFDKLCVFLPLLLVGLLVQSLVGYIRKQLEGSGEKDTKSREKNSTPATTPRKGKKGKKE</sequence>
<dbReference type="Pfam" id="PF02225">
    <property type="entry name" value="PA"/>
    <property type="match status" value="1"/>
</dbReference>
<dbReference type="InterPro" id="IPR006620">
    <property type="entry name" value="Pro_4_hyd_alph"/>
</dbReference>
<feature type="compositionally biased region" description="Basic and acidic residues" evidence="6">
    <location>
        <begin position="496"/>
        <end position="509"/>
    </location>
</feature>
<keyword evidence="5" id="KW-0408">Iron</keyword>
<evidence type="ECO:0000256" key="3">
    <source>
        <dbReference type="ARBA" id="ARBA00022964"/>
    </source>
</evidence>
<reference evidence="9" key="2">
    <citation type="submission" date="2021-04" db="EMBL/GenBank/DDBJ databases">
        <authorList>
            <person name="Podell S."/>
        </authorList>
    </citation>
    <scope>NUCLEOTIDE SEQUENCE</scope>
    <source>
        <strain evidence="9">Hildebrandi</strain>
    </source>
</reference>
<evidence type="ECO:0000313" key="10">
    <source>
        <dbReference type="Proteomes" id="UP000693970"/>
    </source>
</evidence>
<dbReference type="AlphaFoldDB" id="A0A9K3L786"/>
<dbReference type="PANTHER" id="PTHR10869">
    <property type="entry name" value="PROLYL 4-HYDROXYLASE ALPHA SUBUNIT"/>
    <property type="match status" value="1"/>
</dbReference>
<gene>
    <name evidence="9" type="ORF">IV203_001708</name>
</gene>
<evidence type="ECO:0000313" key="9">
    <source>
        <dbReference type="EMBL" id="KAG7357020.1"/>
    </source>
</evidence>
<dbReference type="GO" id="GO:0004656">
    <property type="term" value="F:procollagen-proline 4-dioxygenase activity"/>
    <property type="evidence" value="ECO:0007669"/>
    <property type="project" value="TreeGrafter"/>
</dbReference>
<dbReference type="InterPro" id="IPR003137">
    <property type="entry name" value="PA_domain"/>
</dbReference>
<dbReference type="GO" id="GO:0031418">
    <property type="term" value="F:L-ascorbic acid binding"/>
    <property type="evidence" value="ECO:0007669"/>
    <property type="project" value="InterPro"/>
</dbReference>
<evidence type="ECO:0000256" key="6">
    <source>
        <dbReference type="SAM" id="MobiDB-lite"/>
    </source>
</evidence>
<dbReference type="OrthoDB" id="420380at2759"/>
<keyword evidence="2" id="KW-0479">Metal-binding</keyword>
<dbReference type="InterPro" id="IPR045054">
    <property type="entry name" value="P4HA-like"/>
</dbReference>
<evidence type="ECO:0000256" key="7">
    <source>
        <dbReference type="SAM" id="SignalP"/>
    </source>
</evidence>
<feature type="chain" id="PRO_5039905823" evidence="7">
    <location>
        <begin position="30"/>
        <end position="525"/>
    </location>
</feature>
<proteinExistence type="predicted"/>
<keyword evidence="7" id="KW-0732">Signal</keyword>
<dbReference type="GO" id="GO:0005783">
    <property type="term" value="C:endoplasmic reticulum"/>
    <property type="evidence" value="ECO:0007669"/>
    <property type="project" value="TreeGrafter"/>
</dbReference>
<keyword evidence="10" id="KW-1185">Reference proteome</keyword>
<dbReference type="EMBL" id="JAGRRH010000015">
    <property type="protein sequence ID" value="KAG7357020.1"/>
    <property type="molecule type" value="Genomic_DNA"/>
</dbReference>
<evidence type="ECO:0000259" key="8">
    <source>
        <dbReference type="SMART" id="SM00702"/>
    </source>
</evidence>
<feature type="domain" description="Prolyl 4-hydroxylase alpha subunit" evidence="8">
    <location>
        <begin position="243"/>
        <end position="421"/>
    </location>
</feature>
<dbReference type="Proteomes" id="UP000693970">
    <property type="component" value="Unassembled WGS sequence"/>
</dbReference>
<feature type="region of interest" description="Disordered" evidence="6">
    <location>
        <begin position="496"/>
        <end position="525"/>
    </location>
</feature>
<accession>A0A9K3L786</accession>
<keyword evidence="3" id="KW-0223">Dioxygenase</keyword>
<comment type="caution">
    <text evidence="9">The sequence shown here is derived from an EMBL/GenBank/DDBJ whole genome shotgun (WGS) entry which is preliminary data.</text>
</comment>
<evidence type="ECO:0000256" key="1">
    <source>
        <dbReference type="ARBA" id="ARBA00001961"/>
    </source>
</evidence>
<feature type="signal peptide" evidence="7">
    <location>
        <begin position="1"/>
        <end position="29"/>
    </location>
</feature>
<evidence type="ECO:0000256" key="4">
    <source>
        <dbReference type="ARBA" id="ARBA00023002"/>
    </source>
</evidence>
<evidence type="ECO:0000256" key="2">
    <source>
        <dbReference type="ARBA" id="ARBA00022723"/>
    </source>
</evidence>
<name>A0A9K3L786_9STRA</name>
<protein>
    <submittedName>
        <fullName evidence="9">PA domain containing protein</fullName>
    </submittedName>
</protein>
<dbReference type="SMART" id="SM00702">
    <property type="entry name" value="P4Hc"/>
    <property type="match status" value="1"/>
</dbReference>
<reference evidence="9" key="1">
    <citation type="journal article" date="2021" name="Sci. Rep.">
        <title>Diploid genomic architecture of Nitzschia inconspicua, an elite biomass production diatom.</title>
        <authorList>
            <person name="Oliver A."/>
            <person name="Podell S."/>
            <person name="Pinowska A."/>
            <person name="Traller J.C."/>
            <person name="Smith S.R."/>
            <person name="McClure R."/>
            <person name="Beliaev A."/>
            <person name="Bohutskyi P."/>
            <person name="Hill E.A."/>
            <person name="Rabines A."/>
            <person name="Zheng H."/>
            <person name="Allen L.Z."/>
            <person name="Kuo A."/>
            <person name="Grigoriev I.V."/>
            <person name="Allen A.E."/>
            <person name="Hazlebeck D."/>
            <person name="Allen E.E."/>
        </authorList>
    </citation>
    <scope>NUCLEOTIDE SEQUENCE</scope>
    <source>
        <strain evidence="9">Hildebrandi</strain>
    </source>
</reference>
<organism evidence="9 10">
    <name type="scientific">Nitzschia inconspicua</name>
    <dbReference type="NCBI Taxonomy" id="303405"/>
    <lineage>
        <taxon>Eukaryota</taxon>
        <taxon>Sar</taxon>
        <taxon>Stramenopiles</taxon>
        <taxon>Ochrophyta</taxon>
        <taxon>Bacillariophyta</taxon>
        <taxon>Bacillariophyceae</taxon>
        <taxon>Bacillariophycidae</taxon>
        <taxon>Bacillariales</taxon>
        <taxon>Bacillariaceae</taxon>
        <taxon>Nitzschia</taxon>
    </lineage>
</organism>
<dbReference type="PANTHER" id="PTHR10869:SF226">
    <property type="entry name" value="PROLYL 4-HYDROXYLASE ALPHA SUBUNIT DOMAIN-CONTAINING PROTEIN"/>
    <property type="match status" value="1"/>
</dbReference>